<keyword evidence="1" id="KW-0175">Coiled coil</keyword>
<gene>
    <name evidence="3" type="ORF">HK14_15755</name>
</gene>
<dbReference type="Proteomes" id="UP000196086">
    <property type="component" value="Unassembled WGS sequence"/>
</dbReference>
<evidence type="ECO:0000313" key="4">
    <source>
        <dbReference type="Proteomes" id="UP000196086"/>
    </source>
</evidence>
<dbReference type="AlphaFoldDB" id="A0A1Z5YR71"/>
<organism evidence="3 4">
    <name type="scientific">Acetobacter cibinongensis</name>
    <dbReference type="NCBI Taxonomy" id="146475"/>
    <lineage>
        <taxon>Bacteria</taxon>
        <taxon>Pseudomonadati</taxon>
        <taxon>Pseudomonadota</taxon>
        <taxon>Alphaproteobacteria</taxon>
        <taxon>Acetobacterales</taxon>
        <taxon>Acetobacteraceae</taxon>
        <taxon>Acetobacter</taxon>
    </lineage>
</organism>
<sequence length="559" mass="60427">MTLRCFSAAAQTNTVRSAILIVPLSTLGFLLHSGTALASTSDPAVQELIRLVKVQSQQIHELQSRLAKVEKHTTHATATAQNTVKPPSVARTQPVPYTLKSGPVEPVKFAGDTPSPQFAMNSAAYPLLPAAPGSYAAVSNMPSGSAPVMGVASQIPSSSHSTTIGGLVLKWGKGLPQITTPDNAYSFRPRGRILVDYGSAFGSRFPQQNVSRTVMRAARLGFEGNVHQLSWVLEGDYADNKLSVMSAFMTWSDKMGGHLVEYSLGNKFNERGFDGSTGSDQTVFLDRDIVANAILPVKGWYGIGGAFKIFGDNWHVAAQITGNDVNTANLTNNVRDDLTYMLRSHYIPWRNKQGLVHLGAWGFYEDVKPSSSFSQNVRLLARTDDAFSLQFGPVMPIANSMAGGLEAFGIWRSAWALSEFGVRHIQMRDTAAGLPANTPFHGAAGTEEAFSAQAGIFLTGETPNYFAHTGQWATPRILHPMTDGGWGGWEVAARWDWIDATHIPTGGRAWTATVGVNWYLLSFARLMLNYTHADVTNKTGNYKGANSGNIVGLRSAVTF</sequence>
<evidence type="ECO:0000313" key="3">
    <source>
        <dbReference type="EMBL" id="OUI98228.1"/>
    </source>
</evidence>
<feature type="coiled-coil region" evidence="1">
    <location>
        <begin position="45"/>
        <end position="72"/>
    </location>
</feature>
<name>A0A1Z5YR71_9PROT</name>
<evidence type="ECO:0000256" key="2">
    <source>
        <dbReference type="SAM" id="MobiDB-lite"/>
    </source>
</evidence>
<dbReference type="RefSeq" id="WP_086652315.1">
    <property type="nucleotide sequence ID" value="NZ_JOMQ01000097.1"/>
</dbReference>
<proteinExistence type="predicted"/>
<dbReference type="Pfam" id="PF07396">
    <property type="entry name" value="Porin_O_P"/>
    <property type="match status" value="1"/>
</dbReference>
<accession>A0A1Z5YR71</accession>
<evidence type="ECO:0000256" key="1">
    <source>
        <dbReference type="SAM" id="Coils"/>
    </source>
</evidence>
<comment type="caution">
    <text evidence="3">The sequence shown here is derived from an EMBL/GenBank/DDBJ whole genome shotgun (WGS) entry which is preliminary data.</text>
</comment>
<protein>
    <recommendedName>
        <fullName evidence="5">Phosphate-selective porin O and P</fullName>
    </recommendedName>
</protein>
<dbReference type="InterPro" id="IPR023614">
    <property type="entry name" value="Porin_dom_sf"/>
</dbReference>
<dbReference type="EMBL" id="JOMQ01000097">
    <property type="protein sequence ID" value="OUI98228.1"/>
    <property type="molecule type" value="Genomic_DNA"/>
</dbReference>
<feature type="region of interest" description="Disordered" evidence="2">
    <location>
        <begin position="72"/>
        <end position="97"/>
    </location>
</feature>
<reference evidence="3 4" key="1">
    <citation type="submission" date="2014-06" db="EMBL/GenBank/DDBJ databases">
        <authorList>
            <person name="Ju J."/>
            <person name="Zhang J."/>
        </authorList>
    </citation>
    <scope>NUCLEOTIDE SEQUENCE [LARGE SCALE GENOMIC DNA]</scope>
    <source>
        <strain evidence="3 4">DsW_47</strain>
    </source>
</reference>
<dbReference type="InterPro" id="IPR010870">
    <property type="entry name" value="Porin_O/P"/>
</dbReference>
<evidence type="ECO:0008006" key="5">
    <source>
        <dbReference type="Google" id="ProtNLM"/>
    </source>
</evidence>
<dbReference type="Gene3D" id="2.40.160.10">
    <property type="entry name" value="Porin"/>
    <property type="match status" value="1"/>
</dbReference>
<dbReference type="OrthoDB" id="7217987at2"/>